<accession>A0AAQ3M7X6</accession>
<dbReference type="PANTHER" id="PTHR13115">
    <property type="entry name" value="RNA POLYMERASE-ASSOCIATED PROTEIN RTF1 HOMOLOG"/>
    <property type="match status" value="1"/>
</dbReference>
<proteinExistence type="predicted"/>
<feature type="compositionally biased region" description="Basic and acidic residues" evidence="6">
    <location>
        <begin position="251"/>
        <end position="260"/>
    </location>
</feature>
<dbReference type="GO" id="GO:0003677">
    <property type="term" value="F:DNA binding"/>
    <property type="evidence" value="ECO:0007669"/>
    <property type="project" value="InterPro"/>
</dbReference>
<feature type="region of interest" description="Disordered" evidence="6">
    <location>
        <begin position="455"/>
        <end position="474"/>
    </location>
</feature>
<feature type="compositionally biased region" description="Basic and acidic residues" evidence="6">
    <location>
        <begin position="37"/>
        <end position="49"/>
    </location>
</feature>
<feature type="domain" description="Plus3" evidence="7">
    <location>
        <begin position="256"/>
        <end position="393"/>
    </location>
</feature>
<evidence type="ECO:0000256" key="6">
    <source>
        <dbReference type="SAM" id="MobiDB-lite"/>
    </source>
</evidence>
<evidence type="ECO:0000256" key="1">
    <source>
        <dbReference type="ARBA" id="ARBA00004123"/>
    </source>
</evidence>
<keyword evidence="3" id="KW-0804">Transcription</keyword>
<dbReference type="Gene3D" id="3.90.70.200">
    <property type="entry name" value="Plus-3 domain"/>
    <property type="match status" value="1"/>
</dbReference>
<keyword evidence="4" id="KW-0539">Nucleus</keyword>
<gene>
    <name evidence="8" type="ORF">R9X50_00460000</name>
</gene>
<keyword evidence="2" id="KW-0805">Transcription regulation</keyword>
<dbReference type="PROSITE" id="PS51360">
    <property type="entry name" value="PLUS3"/>
    <property type="match status" value="1"/>
</dbReference>
<dbReference type="GO" id="GO:1990269">
    <property type="term" value="F:RNA polymerase II C-terminal domain phosphoserine binding"/>
    <property type="evidence" value="ECO:0007669"/>
    <property type="project" value="TreeGrafter"/>
</dbReference>
<comment type="subcellular location">
    <subcellularLocation>
        <location evidence="1">Nucleus</location>
    </subcellularLocation>
</comment>
<keyword evidence="5" id="KW-0175">Coiled coil</keyword>
<evidence type="ECO:0000256" key="3">
    <source>
        <dbReference type="ARBA" id="ARBA00023163"/>
    </source>
</evidence>
<evidence type="ECO:0000313" key="8">
    <source>
        <dbReference type="EMBL" id="WPH01748.1"/>
    </source>
</evidence>
<feature type="region of interest" description="Disordered" evidence="6">
    <location>
        <begin position="151"/>
        <end position="260"/>
    </location>
</feature>
<dbReference type="PANTHER" id="PTHR13115:SF8">
    <property type="entry name" value="RNA POLYMERASE-ASSOCIATED PROTEIN RTF1 HOMOLOG"/>
    <property type="match status" value="1"/>
</dbReference>
<feature type="region of interest" description="Disordered" evidence="6">
    <location>
        <begin position="551"/>
        <end position="579"/>
    </location>
</feature>
<feature type="compositionally biased region" description="Basic and acidic residues" evidence="6">
    <location>
        <begin position="181"/>
        <end position="236"/>
    </location>
</feature>
<dbReference type="GO" id="GO:0016593">
    <property type="term" value="C:Cdc73/Paf1 complex"/>
    <property type="evidence" value="ECO:0007669"/>
    <property type="project" value="TreeGrafter"/>
</dbReference>
<dbReference type="AlphaFoldDB" id="A0AAQ3M7X6"/>
<dbReference type="Proteomes" id="UP001303373">
    <property type="component" value="Chromosome 6"/>
</dbReference>
<dbReference type="InterPro" id="IPR004343">
    <property type="entry name" value="Plus-3_dom"/>
</dbReference>
<dbReference type="SMART" id="SM00719">
    <property type="entry name" value="Plus3"/>
    <property type="match status" value="1"/>
</dbReference>
<evidence type="ECO:0000256" key="5">
    <source>
        <dbReference type="SAM" id="Coils"/>
    </source>
</evidence>
<evidence type="ECO:0000256" key="4">
    <source>
        <dbReference type="ARBA" id="ARBA00023242"/>
    </source>
</evidence>
<reference evidence="8 9" key="1">
    <citation type="submission" date="2023-11" db="EMBL/GenBank/DDBJ databases">
        <title>An acidophilic fungus is an integral part of prey digestion in a carnivorous sundew plant.</title>
        <authorList>
            <person name="Tsai I.J."/>
        </authorList>
    </citation>
    <scope>NUCLEOTIDE SEQUENCE [LARGE SCALE GENOMIC DNA]</scope>
    <source>
        <strain evidence="8">169a</strain>
    </source>
</reference>
<feature type="compositionally biased region" description="Low complexity" evidence="6">
    <location>
        <begin position="157"/>
        <end position="166"/>
    </location>
</feature>
<dbReference type="FunFam" id="3.90.70.200:FF:000005">
    <property type="entry name" value="Related to Pol II transcription elongation factor"/>
    <property type="match status" value="1"/>
</dbReference>
<dbReference type="Pfam" id="PF03126">
    <property type="entry name" value="Plus-3"/>
    <property type="match status" value="1"/>
</dbReference>
<sequence>MSDDGLDAELLAMAGDSSDEGEEFESPQRSRSGTPDHGSRGADKRDEPTSTRGVAQKVRANRRRKRKQESEDEDDFGGDGSSSPAASMGSGALNESDSEADAPTSDIEEGPLFPLEGKYLSARDREEILAMPEIQREEILAERAQQIVKKQQDMQLKKALALAQAAGNKHKRKAAAADLEDSGRRTTRPKAEKKNDPLDRYKRARDARGADRGRRDMGRDDRDDRSPSVVSERDADGESEVEWAEPTSNRGRNDPPAELKDFDRCRIGRSSFAKVCFYPNFETVIKGCFCRVSIGPNRETGQNMYRMTQIRGFTEGKPYQLQGPNGKTFTTDQYAIVAHGSAEKPWPFSACSDSQFSDLELERFTSTLRKEDLRVPSKKYLTGKLADIHEFLNAKWNDDDISAKIAKQRAMERKFDPANAAKLKREAIEKRKLEAEENGDADEIMRCDAELARLENSSQPTNGDAAPKAKSTPIKNGALARQESLAALNAKNRGKNAEEVRRALLEERRKLQAIREASTREAAAAAAAAAEAEAKKKLLAIPKDSMADLFGDGSDASRAGTPGANGTPKRSRAGTPLNGIKKEKSALGGLLKKKSLDDEIIGGLDLGIDVEI</sequence>
<keyword evidence="9" id="KW-1185">Reference proteome</keyword>
<organism evidence="8 9">
    <name type="scientific">Acrodontium crateriforme</name>
    <dbReference type="NCBI Taxonomy" id="150365"/>
    <lineage>
        <taxon>Eukaryota</taxon>
        <taxon>Fungi</taxon>
        <taxon>Dikarya</taxon>
        <taxon>Ascomycota</taxon>
        <taxon>Pezizomycotina</taxon>
        <taxon>Dothideomycetes</taxon>
        <taxon>Dothideomycetidae</taxon>
        <taxon>Mycosphaerellales</taxon>
        <taxon>Teratosphaeriaceae</taxon>
        <taxon>Acrodontium</taxon>
    </lineage>
</organism>
<dbReference type="SUPFAM" id="SSF159042">
    <property type="entry name" value="Plus3-like"/>
    <property type="match status" value="1"/>
</dbReference>
<feature type="coiled-coil region" evidence="5">
    <location>
        <begin position="497"/>
        <end position="535"/>
    </location>
</feature>
<feature type="compositionally biased region" description="Low complexity" evidence="6">
    <location>
        <begin position="81"/>
        <end position="92"/>
    </location>
</feature>
<protein>
    <recommendedName>
        <fullName evidence="7">Plus3 domain-containing protein</fullName>
    </recommendedName>
</protein>
<dbReference type="InterPro" id="IPR036128">
    <property type="entry name" value="Plus3-like_sf"/>
</dbReference>
<evidence type="ECO:0000256" key="2">
    <source>
        <dbReference type="ARBA" id="ARBA00023015"/>
    </source>
</evidence>
<dbReference type="EMBL" id="CP138585">
    <property type="protein sequence ID" value="WPH01748.1"/>
    <property type="molecule type" value="Genomic_DNA"/>
</dbReference>
<name>A0AAQ3M7X6_9PEZI</name>
<feature type="region of interest" description="Disordered" evidence="6">
    <location>
        <begin position="1"/>
        <end position="115"/>
    </location>
</feature>
<evidence type="ECO:0000313" key="9">
    <source>
        <dbReference type="Proteomes" id="UP001303373"/>
    </source>
</evidence>
<evidence type="ECO:0000259" key="7">
    <source>
        <dbReference type="PROSITE" id="PS51360"/>
    </source>
</evidence>